<protein>
    <recommendedName>
        <fullName evidence="4">Protein kinase domain-containing protein</fullName>
    </recommendedName>
</protein>
<dbReference type="InterPro" id="IPR000719">
    <property type="entry name" value="Prot_kinase_dom"/>
</dbReference>
<dbReference type="SMART" id="SM00220">
    <property type="entry name" value="S_TKc"/>
    <property type="match status" value="1"/>
</dbReference>
<dbReference type="PRINTS" id="PR00109">
    <property type="entry name" value="TYRKINASE"/>
</dbReference>
<reference evidence="5" key="1">
    <citation type="submission" date="2021-12" db="EMBL/GenBank/DDBJ databases">
        <title>Prjna785345.</title>
        <authorList>
            <person name="Rujirawat T."/>
            <person name="Krajaejun T."/>
        </authorList>
    </citation>
    <scope>NUCLEOTIDE SEQUENCE</scope>
    <source>
        <strain evidence="5">Pi057C3</strain>
    </source>
</reference>
<feature type="region of interest" description="Disordered" evidence="1">
    <location>
        <begin position="611"/>
        <end position="668"/>
    </location>
</feature>
<dbReference type="GO" id="GO:0005524">
    <property type="term" value="F:ATP binding"/>
    <property type="evidence" value="ECO:0007669"/>
    <property type="project" value="InterPro"/>
</dbReference>
<dbReference type="InterPro" id="IPR051681">
    <property type="entry name" value="Ser/Thr_Kinases-Pseudokinases"/>
</dbReference>
<feature type="domain" description="Protein kinase" evidence="4">
    <location>
        <begin position="323"/>
        <end position="586"/>
    </location>
</feature>
<keyword evidence="6" id="KW-1185">Reference proteome</keyword>
<dbReference type="SUPFAM" id="SSF56112">
    <property type="entry name" value="Protein kinase-like (PK-like)"/>
    <property type="match status" value="1"/>
</dbReference>
<sequence length="679" mass="74476">MPHLLCRTAIVALLLLLTVTSTAATSSNVANGSSSKPAADVKADWFDQQRGSIVTVNPDCDSDSTSLRELIFNSVNFANPMVKLDLPAAVETLRVLFTNANDIMLANETTAAASQLNVVTETTTITRLDAQQYANAMDNFDAKTFVESTKPIFVGECSNDVAPEPYVARVCSVTPLPKDIPITGKANSTSLPKDNPDPTSTKSIKKTYKTEMFVAIAVAAVSSMLSFVLVICLYRVRRKLSTSTPAVATENHIQPRSAPLLGKVDVTDDELISSEGAYAAMTRRQTASSELFTTTNSRGSSSQGTKTVTTYEVHMPRLNMHALQLGQKISQGAYGEVFRGHYDGKDVAIKRLSSHHRADHQQVARFKQEAQLMASISHERIITFIGIAWDSPSELHIVTEFMEGGDLRALLARQNHDGAATGFDRTKIKIAYQVIEGLAYLHALRPQILHRDLKSRNVLLSSHLDAKLIDFGVSRERVDSTMTMGVGTLRWMAPEVMRGGRYGETADVFSFGVILSEIDTHNLPYWAKGRELSDATIITQVSSGQLCVDFTALADREVVQIARDCMAFHAKDRPTAAVVAMRMRSVWDRFNADMSFNQNAQLAALATFMESDDDQDAQQDSDGAAVRGTSVAAADTMRKRHSQRAGRRAARKPYARPPPPSTKELSLFLSMFRVSKDDE</sequence>
<dbReference type="PANTHER" id="PTHR44329">
    <property type="entry name" value="SERINE/THREONINE-PROTEIN KINASE TNNI3K-RELATED"/>
    <property type="match status" value="1"/>
</dbReference>
<proteinExistence type="predicted"/>
<dbReference type="AlphaFoldDB" id="A0AAD5Q6R2"/>
<dbReference type="PROSITE" id="PS00108">
    <property type="entry name" value="PROTEIN_KINASE_ST"/>
    <property type="match status" value="1"/>
</dbReference>
<dbReference type="EMBL" id="JAKCXM010000430">
    <property type="protein sequence ID" value="KAJ0394162.1"/>
    <property type="molecule type" value="Genomic_DNA"/>
</dbReference>
<keyword evidence="2" id="KW-1133">Transmembrane helix</keyword>
<keyword evidence="3" id="KW-0732">Signal</keyword>
<feature type="region of interest" description="Disordered" evidence="1">
    <location>
        <begin position="183"/>
        <end position="203"/>
    </location>
</feature>
<evidence type="ECO:0000256" key="3">
    <source>
        <dbReference type="SAM" id="SignalP"/>
    </source>
</evidence>
<gene>
    <name evidence="5" type="ORF">P43SY_003888</name>
</gene>
<evidence type="ECO:0000313" key="5">
    <source>
        <dbReference type="EMBL" id="KAJ0394162.1"/>
    </source>
</evidence>
<dbReference type="InterPro" id="IPR001245">
    <property type="entry name" value="Ser-Thr/Tyr_kinase_cat_dom"/>
</dbReference>
<dbReference type="Pfam" id="PF00069">
    <property type="entry name" value="Pkinase"/>
    <property type="match status" value="1"/>
</dbReference>
<feature type="transmembrane region" description="Helical" evidence="2">
    <location>
        <begin position="212"/>
        <end position="234"/>
    </location>
</feature>
<organism evidence="5 6">
    <name type="scientific">Pythium insidiosum</name>
    <name type="common">Pythiosis disease agent</name>
    <dbReference type="NCBI Taxonomy" id="114742"/>
    <lineage>
        <taxon>Eukaryota</taxon>
        <taxon>Sar</taxon>
        <taxon>Stramenopiles</taxon>
        <taxon>Oomycota</taxon>
        <taxon>Peronosporomycetes</taxon>
        <taxon>Pythiales</taxon>
        <taxon>Pythiaceae</taxon>
        <taxon>Pythium</taxon>
    </lineage>
</organism>
<keyword evidence="2" id="KW-0812">Transmembrane</keyword>
<keyword evidence="2" id="KW-0472">Membrane</keyword>
<feature type="chain" id="PRO_5042027036" description="Protein kinase domain-containing protein" evidence="3">
    <location>
        <begin position="25"/>
        <end position="679"/>
    </location>
</feature>
<comment type="caution">
    <text evidence="5">The sequence shown here is derived from an EMBL/GenBank/DDBJ whole genome shotgun (WGS) entry which is preliminary data.</text>
</comment>
<accession>A0AAD5Q6R2</accession>
<dbReference type="GO" id="GO:0004674">
    <property type="term" value="F:protein serine/threonine kinase activity"/>
    <property type="evidence" value="ECO:0007669"/>
    <property type="project" value="TreeGrafter"/>
</dbReference>
<dbReference type="Proteomes" id="UP001209570">
    <property type="component" value="Unassembled WGS sequence"/>
</dbReference>
<name>A0AAD5Q6R2_PYTIN</name>
<dbReference type="Gene3D" id="3.30.200.20">
    <property type="entry name" value="Phosphorylase Kinase, domain 1"/>
    <property type="match status" value="1"/>
</dbReference>
<dbReference type="Gene3D" id="1.10.510.10">
    <property type="entry name" value="Transferase(Phosphotransferase) domain 1"/>
    <property type="match status" value="1"/>
</dbReference>
<dbReference type="InterPro" id="IPR011009">
    <property type="entry name" value="Kinase-like_dom_sf"/>
</dbReference>
<feature type="signal peptide" evidence="3">
    <location>
        <begin position="1"/>
        <end position="24"/>
    </location>
</feature>
<feature type="compositionally biased region" description="Basic residues" evidence="1">
    <location>
        <begin position="638"/>
        <end position="654"/>
    </location>
</feature>
<evidence type="ECO:0000256" key="2">
    <source>
        <dbReference type="SAM" id="Phobius"/>
    </source>
</evidence>
<dbReference type="InterPro" id="IPR008271">
    <property type="entry name" value="Ser/Thr_kinase_AS"/>
</dbReference>
<dbReference type="PANTHER" id="PTHR44329:SF214">
    <property type="entry name" value="PROTEIN KINASE DOMAIN-CONTAINING PROTEIN"/>
    <property type="match status" value="1"/>
</dbReference>
<evidence type="ECO:0000259" key="4">
    <source>
        <dbReference type="PROSITE" id="PS50011"/>
    </source>
</evidence>
<evidence type="ECO:0000256" key="1">
    <source>
        <dbReference type="SAM" id="MobiDB-lite"/>
    </source>
</evidence>
<dbReference type="PROSITE" id="PS50011">
    <property type="entry name" value="PROTEIN_KINASE_DOM"/>
    <property type="match status" value="1"/>
</dbReference>
<evidence type="ECO:0000313" key="6">
    <source>
        <dbReference type="Proteomes" id="UP001209570"/>
    </source>
</evidence>